<evidence type="ECO:0000256" key="3">
    <source>
        <dbReference type="ARBA" id="ARBA00023163"/>
    </source>
</evidence>
<dbReference type="PANTHER" id="PTHR44688:SF16">
    <property type="entry name" value="DNA-BINDING TRANSCRIPTIONAL ACTIVATOR DEVR_DOSR"/>
    <property type="match status" value="1"/>
</dbReference>
<dbReference type="CDD" id="cd06170">
    <property type="entry name" value="LuxR_C_like"/>
    <property type="match status" value="1"/>
</dbReference>
<dbReference type="PROSITE" id="PS00622">
    <property type="entry name" value="HTH_LUXR_1"/>
    <property type="match status" value="1"/>
</dbReference>
<dbReference type="SMART" id="SM00421">
    <property type="entry name" value="HTH_LUXR"/>
    <property type="match status" value="1"/>
</dbReference>
<dbReference type="PROSITE" id="PS50043">
    <property type="entry name" value="HTH_LUXR_2"/>
    <property type="match status" value="1"/>
</dbReference>
<sequence>MLEFFETWNRSIAEAMRLLRQPDFPRAVEAALAALVEHDIVMVFAYAGAERPVCLHHNMAPDRAATVIRDYVRGPYLLDPFYGAAAGPERCGVLRLRDLAPDLFYNSEYFKRHYVRTRIRDEVGFLVRPAAGTGVVLSITRPMDRPAFSARDMQAIRAAEPVLRTLAEAHWQDWRPGPAERPPAPAGKPIDLALDRMAGGLLTPREIEITAMVLRGHSSGSIAAILGISEGTVKIHRKNIYHKLAVASQADLFSRFIQHL</sequence>
<keyword evidence="2 5" id="KW-0238">DNA-binding</keyword>
<proteinExistence type="predicted"/>
<dbReference type="InterPro" id="IPR000792">
    <property type="entry name" value="Tscrpt_reg_LuxR_C"/>
</dbReference>
<keyword evidence="1" id="KW-0805">Transcription regulation</keyword>
<dbReference type="EMBL" id="JAUSVX010000001">
    <property type="protein sequence ID" value="MDQ0467629.1"/>
    <property type="molecule type" value="Genomic_DNA"/>
</dbReference>
<dbReference type="Proteomes" id="UP001242480">
    <property type="component" value="Unassembled WGS sequence"/>
</dbReference>
<evidence type="ECO:0000259" key="4">
    <source>
        <dbReference type="PROSITE" id="PS50043"/>
    </source>
</evidence>
<dbReference type="PANTHER" id="PTHR44688">
    <property type="entry name" value="DNA-BINDING TRANSCRIPTIONAL ACTIVATOR DEVR_DOSR"/>
    <property type="match status" value="1"/>
</dbReference>
<reference evidence="5 6" key="1">
    <citation type="submission" date="2023-07" db="EMBL/GenBank/DDBJ databases">
        <title>Genomic Encyclopedia of Type Strains, Phase IV (KMG-IV): sequencing the most valuable type-strain genomes for metagenomic binning, comparative biology and taxonomic classification.</title>
        <authorList>
            <person name="Goeker M."/>
        </authorList>
    </citation>
    <scope>NUCLEOTIDE SEQUENCE [LARGE SCALE GENOMIC DNA]</scope>
    <source>
        <strain evidence="5 6">DSM 19619</strain>
    </source>
</reference>
<keyword evidence="6" id="KW-1185">Reference proteome</keyword>
<feature type="domain" description="HTH luxR-type" evidence="4">
    <location>
        <begin position="195"/>
        <end position="260"/>
    </location>
</feature>
<keyword evidence="3" id="KW-0804">Transcription</keyword>
<evidence type="ECO:0000313" key="6">
    <source>
        <dbReference type="Proteomes" id="UP001242480"/>
    </source>
</evidence>
<dbReference type="SUPFAM" id="SSF46894">
    <property type="entry name" value="C-terminal effector domain of the bipartite response regulators"/>
    <property type="match status" value="1"/>
</dbReference>
<organism evidence="5 6">
    <name type="scientific">Labrys wisconsinensis</name>
    <dbReference type="NCBI Taxonomy" id="425677"/>
    <lineage>
        <taxon>Bacteria</taxon>
        <taxon>Pseudomonadati</taxon>
        <taxon>Pseudomonadota</taxon>
        <taxon>Alphaproteobacteria</taxon>
        <taxon>Hyphomicrobiales</taxon>
        <taxon>Xanthobacteraceae</taxon>
        <taxon>Labrys</taxon>
    </lineage>
</organism>
<dbReference type="Pfam" id="PF00196">
    <property type="entry name" value="GerE"/>
    <property type="match status" value="1"/>
</dbReference>
<dbReference type="RefSeq" id="WP_307267518.1">
    <property type="nucleotide sequence ID" value="NZ_JAUSVX010000001.1"/>
</dbReference>
<evidence type="ECO:0000313" key="5">
    <source>
        <dbReference type="EMBL" id="MDQ0467629.1"/>
    </source>
</evidence>
<evidence type="ECO:0000256" key="1">
    <source>
        <dbReference type="ARBA" id="ARBA00023015"/>
    </source>
</evidence>
<dbReference type="PRINTS" id="PR00038">
    <property type="entry name" value="HTHLUXR"/>
</dbReference>
<dbReference type="InterPro" id="IPR036388">
    <property type="entry name" value="WH-like_DNA-bd_sf"/>
</dbReference>
<gene>
    <name evidence="5" type="ORF">QO011_000624</name>
</gene>
<dbReference type="GO" id="GO:0003677">
    <property type="term" value="F:DNA binding"/>
    <property type="evidence" value="ECO:0007669"/>
    <property type="project" value="UniProtKB-KW"/>
</dbReference>
<accession>A0ABU0J049</accession>
<protein>
    <submittedName>
        <fullName evidence="5">DNA-binding CsgD family transcriptional regulator</fullName>
    </submittedName>
</protein>
<comment type="caution">
    <text evidence="5">The sequence shown here is derived from an EMBL/GenBank/DDBJ whole genome shotgun (WGS) entry which is preliminary data.</text>
</comment>
<dbReference type="InterPro" id="IPR016032">
    <property type="entry name" value="Sig_transdc_resp-reg_C-effctor"/>
</dbReference>
<name>A0ABU0J049_9HYPH</name>
<dbReference type="Gene3D" id="1.10.10.10">
    <property type="entry name" value="Winged helix-like DNA-binding domain superfamily/Winged helix DNA-binding domain"/>
    <property type="match status" value="1"/>
</dbReference>
<evidence type="ECO:0000256" key="2">
    <source>
        <dbReference type="ARBA" id="ARBA00023125"/>
    </source>
</evidence>